<keyword evidence="9 12" id="KW-0663">Pyridoxal phosphate</keyword>
<dbReference type="Gene3D" id="3.40.640.10">
    <property type="entry name" value="Type I PLP-dependent aspartate aminotransferase-like (Major domain)"/>
    <property type="match status" value="1"/>
</dbReference>
<dbReference type="InterPro" id="IPR015422">
    <property type="entry name" value="PyrdxlP-dep_Trfase_small"/>
</dbReference>
<evidence type="ECO:0000256" key="3">
    <source>
        <dbReference type="ARBA" id="ARBA00005189"/>
    </source>
</evidence>
<dbReference type="InterPro" id="IPR005861">
    <property type="entry name" value="HisP_aminotrans"/>
</dbReference>
<dbReference type="Proteomes" id="UP000293162">
    <property type="component" value="Unassembled WGS sequence"/>
</dbReference>
<dbReference type="HAMAP" id="MF_01023">
    <property type="entry name" value="HisC_aminotrans_2"/>
    <property type="match status" value="1"/>
</dbReference>
<evidence type="ECO:0000256" key="1">
    <source>
        <dbReference type="ARBA" id="ARBA00001933"/>
    </source>
</evidence>
<comment type="pathway">
    <text evidence="2 12">Amino-acid biosynthesis; L-histidine biosynthesis; L-histidine from 5-phospho-alpha-D-ribose 1-diphosphate: step 7/9.</text>
</comment>
<gene>
    <name evidence="12 14" type="primary">hisC</name>
    <name evidence="14" type="ORF">EWM59_05940</name>
</gene>
<dbReference type="RefSeq" id="WP_130020023.1">
    <property type="nucleotide sequence ID" value="NZ_SEWF01000006.1"/>
</dbReference>
<dbReference type="PANTHER" id="PTHR42885">
    <property type="entry name" value="HISTIDINOL-PHOSPHATE AMINOTRANSFERASE-RELATED"/>
    <property type="match status" value="1"/>
</dbReference>
<dbReference type="OrthoDB" id="9813612at2"/>
<keyword evidence="8 12" id="KW-0808">Transferase</keyword>
<protein>
    <recommendedName>
        <fullName evidence="12">Histidinol-phosphate aminotransferase</fullName>
        <ecNumber evidence="12">2.6.1.9</ecNumber>
    </recommendedName>
    <alternativeName>
        <fullName evidence="12">Imidazole acetol-phosphate transaminase</fullName>
    </alternativeName>
</protein>
<keyword evidence="7 12" id="KW-0028">Amino-acid biosynthesis</keyword>
<dbReference type="AlphaFoldDB" id="A0A4Q5M3M9"/>
<dbReference type="UniPathway" id="UPA00031">
    <property type="reaction ID" value="UER00012"/>
</dbReference>
<keyword evidence="10 12" id="KW-0368">Histidine biosynthesis</keyword>
<evidence type="ECO:0000256" key="6">
    <source>
        <dbReference type="ARBA" id="ARBA00022576"/>
    </source>
</evidence>
<evidence type="ECO:0000313" key="15">
    <source>
        <dbReference type="Proteomes" id="UP000293162"/>
    </source>
</evidence>
<dbReference type="NCBIfam" id="TIGR01141">
    <property type="entry name" value="hisC"/>
    <property type="match status" value="1"/>
</dbReference>
<comment type="catalytic activity">
    <reaction evidence="11 12">
        <text>L-histidinol phosphate + 2-oxoglutarate = 3-(imidazol-4-yl)-2-oxopropyl phosphate + L-glutamate</text>
        <dbReference type="Rhea" id="RHEA:23744"/>
        <dbReference type="ChEBI" id="CHEBI:16810"/>
        <dbReference type="ChEBI" id="CHEBI:29985"/>
        <dbReference type="ChEBI" id="CHEBI:57766"/>
        <dbReference type="ChEBI" id="CHEBI:57980"/>
        <dbReference type="EC" id="2.6.1.9"/>
    </reaction>
</comment>
<comment type="subunit">
    <text evidence="5 12">Homodimer.</text>
</comment>
<dbReference type="InterPro" id="IPR004839">
    <property type="entry name" value="Aminotransferase_I/II_large"/>
</dbReference>
<evidence type="ECO:0000256" key="8">
    <source>
        <dbReference type="ARBA" id="ARBA00022679"/>
    </source>
</evidence>
<keyword evidence="6 12" id="KW-0032">Aminotransferase</keyword>
<comment type="cofactor">
    <cofactor evidence="1 12">
        <name>pyridoxal 5'-phosphate</name>
        <dbReference type="ChEBI" id="CHEBI:597326"/>
    </cofactor>
</comment>
<comment type="similarity">
    <text evidence="4 12">Belongs to the class-II pyridoxal-phosphate-dependent aminotransferase family. Histidinol-phosphate aminotransferase subfamily.</text>
</comment>
<evidence type="ECO:0000259" key="13">
    <source>
        <dbReference type="Pfam" id="PF00155"/>
    </source>
</evidence>
<dbReference type="InterPro" id="IPR001917">
    <property type="entry name" value="Aminotrans_II_pyridoxalP_BS"/>
</dbReference>
<dbReference type="InterPro" id="IPR015424">
    <property type="entry name" value="PyrdxlP-dep_Trfase"/>
</dbReference>
<feature type="domain" description="Aminotransferase class I/classII large" evidence="13">
    <location>
        <begin position="42"/>
        <end position="345"/>
    </location>
</feature>
<comment type="pathway">
    <text evidence="3">Lipid metabolism.</text>
</comment>
<dbReference type="Pfam" id="PF00155">
    <property type="entry name" value="Aminotran_1_2"/>
    <property type="match status" value="1"/>
</dbReference>
<evidence type="ECO:0000256" key="4">
    <source>
        <dbReference type="ARBA" id="ARBA00007970"/>
    </source>
</evidence>
<accession>A0A4Q5M3M9</accession>
<dbReference type="GO" id="GO:0000105">
    <property type="term" value="P:L-histidine biosynthetic process"/>
    <property type="evidence" value="ECO:0007669"/>
    <property type="project" value="UniProtKB-UniRule"/>
</dbReference>
<reference evidence="14 15" key="1">
    <citation type="submission" date="2019-02" db="EMBL/GenBank/DDBJ databases">
        <title>Bacterial novel species Emticicia sp. 17J42-9 isolated from soil.</title>
        <authorList>
            <person name="Jung H.-Y."/>
        </authorList>
    </citation>
    <scope>NUCLEOTIDE SEQUENCE [LARGE SCALE GENOMIC DNA]</scope>
    <source>
        <strain evidence="14 15">17J42-9</strain>
    </source>
</reference>
<name>A0A4Q5M3M9_9BACT</name>
<evidence type="ECO:0000313" key="14">
    <source>
        <dbReference type="EMBL" id="RYU96689.1"/>
    </source>
</evidence>
<dbReference type="Gene3D" id="3.90.1150.10">
    <property type="entry name" value="Aspartate Aminotransferase, domain 1"/>
    <property type="match status" value="1"/>
</dbReference>
<evidence type="ECO:0000256" key="10">
    <source>
        <dbReference type="ARBA" id="ARBA00023102"/>
    </source>
</evidence>
<dbReference type="PROSITE" id="PS00599">
    <property type="entry name" value="AA_TRANSFER_CLASS_2"/>
    <property type="match status" value="1"/>
</dbReference>
<evidence type="ECO:0000256" key="5">
    <source>
        <dbReference type="ARBA" id="ARBA00011738"/>
    </source>
</evidence>
<dbReference type="EMBL" id="SEWF01000006">
    <property type="protein sequence ID" value="RYU96689.1"/>
    <property type="molecule type" value="Genomic_DNA"/>
</dbReference>
<dbReference type="GO" id="GO:0030170">
    <property type="term" value="F:pyridoxal phosphate binding"/>
    <property type="evidence" value="ECO:0007669"/>
    <property type="project" value="InterPro"/>
</dbReference>
<dbReference type="GO" id="GO:0004400">
    <property type="term" value="F:histidinol-phosphate transaminase activity"/>
    <property type="evidence" value="ECO:0007669"/>
    <property type="project" value="UniProtKB-UniRule"/>
</dbReference>
<evidence type="ECO:0000256" key="2">
    <source>
        <dbReference type="ARBA" id="ARBA00005011"/>
    </source>
</evidence>
<dbReference type="EC" id="2.6.1.9" evidence="12"/>
<evidence type="ECO:0000256" key="7">
    <source>
        <dbReference type="ARBA" id="ARBA00022605"/>
    </source>
</evidence>
<evidence type="ECO:0000256" key="12">
    <source>
        <dbReference type="HAMAP-Rule" id="MF_01023"/>
    </source>
</evidence>
<dbReference type="CDD" id="cd00609">
    <property type="entry name" value="AAT_like"/>
    <property type="match status" value="1"/>
</dbReference>
<sequence>MFSLQNIIRPHILTLTPYASARDEYTGKEGIFLDANENPFGAVITGNYNRYPDPYQAEIKEKLAVIKGVRPSQIFLGNGSDEAIDLLIRATCEPKEDNIITMPPTYGMYKVCADIQNTPVVQVSLTPDFQIQVDKVLAAVNVHTKLIWVCSPNNPSGNLAKRESVIQLLENFKTGLVIVDEAYIDFTEQESFTKLLDNYPNLVVLQTFSKAWGLAALRFGMAFASEDLIKILNKIKYPYNLNAVTQALILEALDNEEKKNNYVKEILKARANLINLLGDLSIVKHIYPTDSNQLLVKFDDAKAIFKYLIDRKIITRDRSNVQLCEGCIRISIGTDAENSTLVEALKGY</sequence>
<feature type="modified residue" description="N6-(pyridoxal phosphate)lysine" evidence="12">
    <location>
        <position position="210"/>
    </location>
</feature>
<evidence type="ECO:0000256" key="9">
    <source>
        <dbReference type="ARBA" id="ARBA00022898"/>
    </source>
</evidence>
<organism evidence="14 15">
    <name type="scientific">Emticicia agri</name>
    <dbReference type="NCBI Taxonomy" id="2492393"/>
    <lineage>
        <taxon>Bacteria</taxon>
        <taxon>Pseudomonadati</taxon>
        <taxon>Bacteroidota</taxon>
        <taxon>Cytophagia</taxon>
        <taxon>Cytophagales</taxon>
        <taxon>Leadbetterellaceae</taxon>
        <taxon>Emticicia</taxon>
    </lineage>
</organism>
<dbReference type="PANTHER" id="PTHR42885:SF2">
    <property type="entry name" value="HISTIDINOL-PHOSPHATE AMINOTRANSFERASE"/>
    <property type="match status" value="1"/>
</dbReference>
<proteinExistence type="inferred from homology"/>
<dbReference type="SUPFAM" id="SSF53383">
    <property type="entry name" value="PLP-dependent transferases"/>
    <property type="match status" value="1"/>
</dbReference>
<dbReference type="InterPro" id="IPR015421">
    <property type="entry name" value="PyrdxlP-dep_Trfase_major"/>
</dbReference>
<comment type="caution">
    <text evidence="14">The sequence shown here is derived from an EMBL/GenBank/DDBJ whole genome shotgun (WGS) entry which is preliminary data.</text>
</comment>
<evidence type="ECO:0000256" key="11">
    <source>
        <dbReference type="ARBA" id="ARBA00047481"/>
    </source>
</evidence>
<keyword evidence="15" id="KW-1185">Reference proteome</keyword>